<dbReference type="Pfam" id="PF00498">
    <property type="entry name" value="FHA"/>
    <property type="match status" value="1"/>
</dbReference>
<evidence type="ECO:0000313" key="3">
    <source>
        <dbReference type="EMBL" id="ODA89865.1"/>
    </source>
</evidence>
<dbReference type="AlphaFoldDB" id="A0A1E2SJ28"/>
<proteinExistence type="predicted"/>
<dbReference type="InterPro" id="IPR000253">
    <property type="entry name" value="FHA_dom"/>
</dbReference>
<keyword evidence="1" id="KW-0597">Phosphoprotein</keyword>
<dbReference type="InterPro" id="IPR008984">
    <property type="entry name" value="SMAD_FHA_dom_sf"/>
</dbReference>
<accession>A0A1E2SJ28</accession>
<dbReference type="Proteomes" id="UP000094426">
    <property type="component" value="Unassembled WGS sequence"/>
</dbReference>
<protein>
    <recommendedName>
        <fullName evidence="2">FHA domain-containing protein</fullName>
    </recommendedName>
</protein>
<dbReference type="EMBL" id="LNZG01000029">
    <property type="protein sequence ID" value="ODA89865.1"/>
    <property type="molecule type" value="Genomic_DNA"/>
</dbReference>
<evidence type="ECO:0000256" key="1">
    <source>
        <dbReference type="ARBA" id="ARBA00022553"/>
    </source>
</evidence>
<dbReference type="PROSITE" id="PS50006">
    <property type="entry name" value="FHA_DOMAIN"/>
    <property type="match status" value="1"/>
</dbReference>
<feature type="domain" description="FHA" evidence="2">
    <location>
        <begin position="226"/>
        <end position="283"/>
    </location>
</feature>
<dbReference type="CDD" id="cd00060">
    <property type="entry name" value="FHA"/>
    <property type="match status" value="1"/>
</dbReference>
<comment type="caution">
    <text evidence="3">The sequence shown here is derived from an EMBL/GenBank/DDBJ whole genome shotgun (WGS) entry which is preliminary data.</text>
</comment>
<sequence>MMQREYTTGGHYVIVGGEGAVFCSADTPADIVKRLYGALVDERGAEGVMRAILALDHSAISSLGVVVRGAETWHVLVAGVAEAVVFSAGEERSIHAPDVLTWSEVTVARADAFRLGEVGAPFDAGDALPFEGGVVRADVLSVVLTETGSDAPAPAEMGAGKPGAAKPVAVESAGGELAATVAAASAFAASPVASAPLPGDDPAIGPAPGAHIVLSTGRVIELDRPVLFGRAPRPSIRPELSGPRLVTLPRASADVSRTHLLVDVADGLVAATDLGSRNGTVVTRPDGESVRLAGGEKAFLERGARFELGDGVYGTVEFSR</sequence>
<dbReference type="Gene3D" id="2.60.200.20">
    <property type="match status" value="1"/>
</dbReference>
<evidence type="ECO:0000259" key="2">
    <source>
        <dbReference type="PROSITE" id="PS50006"/>
    </source>
</evidence>
<gene>
    <name evidence="3" type="ORF">ATY41_12025</name>
</gene>
<evidence type="ECO:0000313" key="4">
    <source>
        <dbReference type="Proteomes" id="UP000094426"/>
    </source>
</evidence>
<reference evidence="3 4" key="1">
    <citation type="submission" date="2015-11" db="EMBL/GenBank/DDBJ databases">
        <authorList>
            <person name="Zhang Y."/>
            <person name="Guo Z."/>
        </authorList>
    </citation>
    <scope>NUCLEOTIDE SEQUENCE [LARGE SCALE GENOMIC DNA]</scope>
    <source>
        <strain evidence="4">gdw1</strain>
    </source>
</reference>
<dbReference type="SUPFAM" id="SSF49879">
    <property type="entry name" value="SMAD/FHA domain"/>
    <property type="match status" value="1"/>
</dbReference>
<dbReference type="OrthoDB" id="5485098at2"/>
<organism evidence="3 4">
    <name type="scientific">Leifsonia xyli subsp. xyli</name>
    <dbReference type="NCBI Taxonomy" id="59736"/>
    <lineage>
        <taxon>Bacteria</taxon>
        <taxon>Bacillati</taxon>
        <taxon>Actinomycetota</taxon>
        <taxon>Actinomycetes</taxon>
        <taxon>Micrococcales</taxon>
        <taxon>Microbacteriaceae</taxon>
        <taxon>Leifsonia</taxon>
    </lineage>
</organism>
<dbReference type="RefSeq" id="WP_011185421.1">
    <property type="nucleotide sequence ID" value="NZ_LNZG01000029.1"/>
</dbReference>
<name>A0A1E2SJ28_LEIXY</name>